<dbReference type="EMBL" id="KZ821624">
    <property type="protein sequence ID" value="PYH69208.1"/>
    <property type="molecule type" value="Genomic_DNA"/>
</dbReference>
<name>A0A319C187_ASPVC</name>
<sequence>MVEALIGDDSSGRSDRRCLLSPSSLSCDSLHFMYAQLAAHGSVKTFCSISVYLLAFGRGFACYFFGIDAKHRPSSRAYVGRGRPERRKKRMGTGRIGNTGTMVLYMGFWDLDMDIDDGFSFMYRCRSWNRRPAIILCIGSSYVHLVL</sequence>
<protein>
    <submittedName>
        <fullName evidence="1">Uncharacterized protein</fullName>
    </submittedName>
</protein>
<keyword evidence="2" id="KW-1185">Reference proteome</keyword>
<dbReference type="RefSeq" id="XP_025563002.1">
    <property type="nucleotide sequence ID" value="XM_025709847.1"/>
</dbReference>
<reference evidence="1" key="1">
    <citation type="submission" date="2016-12" db="EMBL/GenBank/DDBJ databases">
        <title>The genomes of Aspergillus section Nigri reveals drivers in fungal speciation.</title>
        <authorList>
            <consortium name="DOE Joint Genome Institute"/>
            <person name="Vesth T.C."/>
            <person name="Nybo J."/>
            <person name="Theobald S."/>
            <person name="Brandl J."/>
            <person name="Frisvad J.C."/>
            <person name="Nielsen K.F."/>
            <person name="Lyhne E.K."/>
            <person name="Kogle M.E."/>
            <person name="Kuo A."/>
            <person name="Riley R."/>
            <person name="Clum A."/>
            <person name="Nolan M."/>
            <person name="Lipzen A."/>
            <person name="Salamov A."/>
            <person name="Henrissat B."/>
            <person name="Wiebenga A."/>
            <person name="De Vries R.P."/>
            <person name="Grigoriev I.V."/>
            <person name="Mortensen U.H."/>
            <person name="Andersen M.R."/>
            <person name="Baker S.E."/>
        </authorList>
    </citation>
    <scope>NUCLEOTIDE SEQUENCE [LARGE SCALE GENOMIC DNA]</scope>
    <source>
        <strain evidence="1">CBS 113365</strain>
    </source>
</reference>
<dbReference type="OrthoDB" id="10550276at2759"/>
<evidence type="ECO:0000313" key="1">
    <source>
        <dbReference type="EMBL" id="PYH69208.1"/>
    </source>
</evidence>
<dbReference type="AlphaFoldDB" id="A0A319C187"/>
<dbReference type="Proteomes" id="UP000248405">
    <property type="component" value="Unassembled WGS sequence"/>
</dbReference>
<gene>
    <name evidence="1" type="ORF">BO88DRAFT_44106</name>
</gene>
<dbReference type="GeneID" id="37214439"/>
<accession>A0A319C187</accession>
<organism evidence="1 2">
    <name type="scientific">Aspergillus vadensis (strain CBS 113365 / IMI 142717 / IBT 24658)</name>
    <dbReference type="NCBI Taxonomy" id="1448311"/>
    <lineage>
        <taxon>Eukaryota</taxon>
        <taxon>Fungi</taxon>
        <taxon>Dikarya</taxon>
        <taxon>Ascomycota</taxon>
        <taxon>Pezizomycotina</taxon>
        <taxon>Eurotiomycetes</taxon>
        <taxon>Eurotiomycetidae</taxon>
        <taxon>Eurotiales</taxon>
        <taxon>Aspergillaceae</taxon>
        <taxon>Aspergillus</taxon>
        <taxon>Aspergillus subgen. Circumdati</taxon>
    </lineage>
</organism>
<evidence type="ECO:0000313" key="2">
    <source>
        <dbReference type="Proteomes" id="UP000248405"/>
    </source>
</evidence>
<proteinExistence type="predicted"/>